<proteinExistence type="predicted"/>
<gene>
    <name evidence="2" type="ORF">BCR35DRAFT_65934</name>
</gene>
<dbReference type="EMBL" id="MCGR01000019">
    <property type="protein sequence ID" value="ORY83571.1"/>
    <property type="molecule type" value="Genomic_DNA"/>
</dbReference>
<dbReference type="InParanoid" id="A0A1Y2FHY8"/>
<feature type="region of interest" description="Disordered" evidence="1">
    <location>
        <begin position="1"/>
        <end position="33"/>
    </location>
</feature>
<reference evidence="2 3" key="1">
    <citation type="submission" date="2016-07" db="EMBL/GenBank/DDBJ databases">
        <title>Pervasive Adenine N6-methylation of Active Genes in Fungi.</title>
        <authorList>
            <consortium name="DOE Joint Genome Institute"/>
            <person name="Mondo S.J."/>
            <person name="Dannebaum R.O."/>
            <person name="Kuo R.C."/>
            <person name="Labutti K."/>
            <person name="Haridas S."/>
            <person name="Kuo A."/>
            <person name="Salamov A."/>
            <person name="Ahrendt S.R."/>
            <person name="Lipzen A."/>
            <person name="Sullivan W."/>
            <person name="Andreopoulos W.B."/>
            <person name="Clum A."/>
            <person name="Lindquist E."/>
            <person name="Daum C."/>
            <person name="Ramamoorthy G.K."/>
            <person name="Gryganskyi A."/>
            <person name="Culley D."/>
            <person name="Magnuson J.K."/>
            <person name="James T.Y."/>
            <person name="O'Malley M.A."/>
            <person name="Stajich J.E."/>
            <person name="Spatafora J.W."/>
            <person name="Visel A."/>
            <person name="Grigoriev I.V."/>
        </authorList>
    </citation>
    <scope>NUCLEOTIDE SEQUENCE [LARGE SCALE GENOMIC DNA]</scope>
    <source>
        <strain evidence="2 3">62-1032</strain>
    </source>
</reference>
<dbReference type="AlphaFoldDB" id="A0A1Y2FHY8"/>
<feature type="compositionally biased region" description="Low complexity" evidence="1">
    <location>
        <begin position="221"/>
        <end position="238"/>
    </location>
</feature>
<feature type="region of interest" description="Disordered" evidence="1">
    <location>
        <begin position="75"/>
        <end position="94"/>
    </location>
</feature>
<comment type="caution">
    <text evidence="2">The sequence shown here is derived from an EMBL/GenBank/DDBJ whole genome shotgun (WGS) entry which is preliminary data.</text>
</comment>
<feature type="region of interest" description="Disordered" evidence="1">
    <location>
        <begin position="221"/>
        <end position="243"/>
    </location>
</feature>
<sequence>MGLKHKDNPPRDFHEDLTSVKATFTRPTGDDPEVVSLKDHRAVSSYNLIDDTTPSILVPGSAPVWKATEFPVTPPKAEKGAVSKPNYSDPNAHHNPSAPLAALVQAVKVQEPNFEFNKLNLVADRVNLRRLLAWASSAPDAKDFRIDVELFGKNTVALTRWEAVAEASKAAIEKGFKEEALGDATAFDAVEDGEVGAHFRIVSFDFLGTKALVRFPVDCCTSDSRSRSLSTSTAGTLSPQADNQPLPAMQDLSSGLTVHTAGNLVPQSAIVELSLISKTAKFDRIAAYDQMLFSQTPSMYLARHSKGSFGSYEDIKLKEMRVSRSFARYFGSRRRTLTLLSPSPIQVEEKKAQPALHKLSLVLKEIEEKMKAMGPGSKASLVSKEGKLELYERTGGVGLPQGLADYFV</sequence>
<name>A0A1Y2FHY8_9BASI</name>
<dbReference type="PANTHER" id="PTHR35179">
    <property type="entry name" value="PROTEIN CBG02620"/>
    <property type="match status" value="1"/>
</dbReference>
<keyword evidence="3" id="KW-1185">Reference proteome</keyword>
<dbReference type="OrthoDB" id="420564at2759"/>
<evidence type="ECO:0000256" key="1">
    <source>
        <dbReference type="SAM" id="MobiDB-lite"/>
    </source>
</evidence>
<feature type="compositionally biased region" description="Basic and acidic residues" evidence="1">
    <location>
        <begin position="1"/>
        <end position="18"/>
    </location>
</feature>
<organism evidence="2 3">
    <name type="scientific">Leucosporidium creatinivorum</name>
    <dbReference type="NCBI Taxonomy" id="106004"/>
    <lineage>
        <taxon>Eukaryota</taxon>
        <taxon>Fungi</taxon>
        <taxon>Dikarya</taxon>
        <taxon>Basidiomycota</taxon>
        <taxon>Pucciniomycotina</taxon>
        <taxon>Microbotryomycetes</taxon>
        <taxon>Leucosporidiales</taxon>
        <taxon>Leucosporidium</taxon>
    </lineage>
</organism>
<accession>A0A1Y2FHY8</accession>
<evidence type="ECO:0000313" key="3">
    <source>
        <dbReference type="Proteomes" id="UP000193467"/>
    </source>
</evidence>
<dbReference type="PANTHER" id="PTHR35179:SF2">
    <property type="entry name" value="START DOMAIN-CONTAINING PROTEIN"/>
    <property type="match status" value="1"/>
</dbReference>
<dbReference type="STRING" id="106004.A0A1Y2FHY8"/>
<evidence type="ECO:0000313" key="2">
    <source>
        <dbReference type="EMBL" id="ORY83571.1"/>
    </source>
</evidence>
<dbReference type="Proteomes" id="UP000193467">
    <property type="component" value="Unassembled WGS sequence"/>
</dbReference>
<protein>
    <submittedName>
        <fullName evidence="2">Uncharacterized protein</fullName>
    </submittedName>
</protein>